<keyword evidence="1" id="KW-1133">Transmembrane helix</keyword>
<dbReference type="AlphaFoldDB" id="A0AAW0EDA0"/>
<keyword evidence="1" id="KW-0812">Transmembrane</keyword>
<feature type="transmembrane region" description="Helical" evidence="1">
    <location>
        <begin position="33"/>
        <end position="55"/>
    </location>
</feature>
<keyword evidence="1" id="KW-0472">Membrane</keyword>
<comment type="caution">
    <text evidence="2">The sequence shown here is derived from an EMBL/GenBank/DDBJ whole genome shotgun (WGS) entry which is preliminary data.</text>
</comment>
<sequence>MPHFPISLPGFIKNYRVNYNVEKPYPWHWTTPIALSILLLTTILLTCVNVPLTAFETVQEFTYFPNTSYARLPMENLIPVFLRASTVQFSPQHLNVGQSFQLNGSALSYTITSAFDTVTQEPVQSFPYYNNAFSSSCDVKNITIAVQRTLGDSSIAYQYYGWASNGFIYCTFPTYFEMSWDMPYSGDIKVDDFSPLHDFGADLKGIVVRAIPNGEITVAVTARPCCNCRGNLSLEAIEVDLKDVLQDPCNSKPVQFAALSGNIINTTATLNPWGSNVSDFFSGLEPQFQQGYIGTHDLSALQSPMHNLFQIVYHFVRLDLGVILTNQIFGSPQMFNKSILPIQVPRFLMGADGTPFGTISESAANSALSATTNTTTMQALHNLVHSMQNTDRVPVLEYLRPISRLKPLGSAITSVFVATFAMVSSVWAIFNIVAKAFVHSESVGGGGE</sequence>
<evidence type="ECO:0000313" key="3">
    <source>
        <dbReference type="Proteomes" id="UP001362999"/>
    </source>
</evidence>
<gene>
    <name evidence="2" type="ORF">R3P38DRAFT_3303287</name>
</gene>
<dbReference type="Proteomes" id="UP001362999">
    <property type="component" value="Unassembled WGS sequence"/>
</dbReference>
<evidence type="ECO:0000256" key="1">
    <source>
        <dbReference type="SAM" id="Phobius"/>
    </source>
</evidence>
<protein>
    <recommendedName>
        <fullName evidence="4">Transmembrane protein</fullName>
    </recommendedName>
</protein>
<reference evidence="2 3" key="1">
    <citation type="journal article" date="2024" name="J Genomics">
        <title>Draft genome sequencing and assembly of Favolaschia claudopus CIRM-BRFM 2984 isolated from oak limbs.</title>
        <authorList>
            <person name="Navarro D."/>
            <person name="Drula E."/>
            <person name="Chaduli D."/>
            <person name="Cazenave R."/>
            <person name="Ahrendt S."/>
            <person name="Wang J."/>
            <person name="Lipzen A."/>
            <person name="Daum C."/>
            <person name="Barry K."/>
            <person name="Grigoriev I.V."/>
            <person name="Favel A."/>
            <person name="Rosso M.N."/>
            <person name="Martin F."/>
        </authorList>
    </citation>
    <scope>NUCLEOTIDE SEQUENCE [LARGE SCALE GENOMIC DNA]</scope>
    <source>
        <strain evidence="2 3">CIRM-BRFM 2984</strain>
    </source>
</reference>
<feature type="transmembrane region" description="Helical" evidence="1">
    <location>
        <begin position="408"/>
        <end position="430"/>
    </location>
</feature>
<organism evidence="2 3">
    <name type="scientific">Favolaschia claudopus</name>
    <dbReference type="NCBI Taxonomy" id="2862362"/>
    <lineage>
        <taxon>Eukaryota</taxon>
        <taxon>Fungi</taxon>
        <taxon>Dikarya</taxon>
        <taxon>Basidiomycota</taxon>
        <taxon>Agaricomycotina</taxon>
        <taxon>Agaricomycetes</taxon>
        <taxon>Agaricomycetidae</taxon>
        <taxon>Agaricales</taxon>
        <taxon>Marasmiineae</taxon>
        <taxon>Mycenaceae</taxon>
        <taxon>Favolaschia</taxon>
    </lineage>
</organism>
<name>A0AAW0EDA0_9AGAR</name>
<evidence type="ECO:0008006" key="4">
    <source>
        <dbReference type="Google" id="ProtNLM"/>
    </source>
</evidence>
<keyword evidence="3" id="KW-1185">Reference proteome</keyword>
<evidence type="ECO:0000313" key="2">
    <source>
        <dbReference type="EMBL" id="KAK7062339.1"/>
    </source>
</evidence>
<proteinExistence type="predicted"/>
<dbReference type="EMBL" id="JAWWNJ010000002">
    <property type="protein sequence ID" value="KAK7062339.1"/>
    <property type="molecule type" value="Genomic_DNA"/>
</dbReference>
<accession>A0AAW0EDA0</accession>